<evidence type="ECO:0000313" key="4">
    <source>
        <dbReference type="EMBL" id="ORE21840.1"/>
    </source>
</evidence>
<dbReference type="VEuPathDB" id="FungiDB:BCV72DRAFT_321234"/>
<gene>
    <name evidence="4" type="ORF">BCV71DRAFT_273480</name>
</gene>
<protein>
    <recommendedName>
        <fullName evidence="3">Cas12f1-like TNB domain-containing protein</fullName>
    </recommendedName>
</protein>
<dbReference type="GO" id="GO:0003677">
    <property type="term" value="F:DNA binding"/>
    <property type="evidence" value="ECO:0007669"/>
    <property type="project" value="UniProtKB-KW"/>
</dbReference>
<name>A0A1X0SC33_RHIZD</name>
<feature type="region of interest" description="Disordered" evidence="2">
    <location>
        <begin position="171"/>
        <end position="196"/>
    </location>
</feature>
<feature type="non-terminal residue" evidence="4">
    <location>
        <position position="1"/>
    </location>
</feature>
<dbReference type="OMA" id="NACKNRS"/>
<reference evidence="4 5" key="1">
    <citation type="journal article" date="2016" name="Proc. Natl. Acad. Sci. U.S.A.">
        <title>Lipid metabolic changes in an early divergent fungus govern the establishment of a mutualistic symbiosis with endobacteria.</title>
        <authorList>
            <person name="Lastovetsky O.A."/>
            <person name="Gaspar M.L."/>
            <person name="Mondo S.J."/>
            <person name="LaButti K.M."/>
            <person name="Sandor L."/>
            <person name="Grigoriev I.V."/>
            <person name="Henry S.A."/>
            <person name="Pawlowska T.E."/>
        </authorList>
    </citation>
    <scope>NUCLEOTIDE SEQUENCE [LARGE SCALE GENOMIC DNA]</scope>
    <source>
        <strain evidence="4 5">ATCC 11559</strain>
    </source>
</reference>
<evidence type="ECO:0000256" key="1">
    <source>
        <dbReference type="ARBA" id="ARBA00023125"/>
    </source>
</evidence>
<keyword evidence="1" id="KW-0238">DNA-binding</keyword>
<dbReference type="Proteomes" id="UP000242381">
    <property type="component" value="Unassembled WGS sequence"/>
</dbReference>
<evidence type="ECO:0000256" key="2">
    <source>
        <dbReference type="SAM" id="MobiDB-lite"/>
    </source>
</evidence>
<evidence type="ECO:0000259" key="3">
    <source>
        <dbReference type="Pfam" id="PF07282"/>
    </source>
</evidence>
<dbReference type="Pfam" id="PF07282">
    <property type="entry name" value="Cas12f1-like_TNB"/>
    <property type="match status" value="1"/>
</dbReference>
<evidence type="ECO:0000313" key="5">
    <source>
        <dbReference type="Proteomes" id="UP000242381"/>
    </source>
</evidence>
<feature type="domain" description="Cas12f1-like TNB" evidence="3">
    <location>
        <begin position="96"/>
        <end position="161"/>
    </location>
</feature>
<proteinExistence type="predicted"/>
<dbReference type="InterPro" id="IPR010095">
    <property type="entry name" value="Cas12f1-like_TNB"/>
</dbReference>
<sequence>RSQKLKFKIYINKKKGTQEIVKRLFDNSKKYGTSSTVGAKNQNPNKIKHVPLSPADLPFSSQRKRINAFGNGSFCSSMKGKRAAPTRRITDEIKTKCKQSKEGTEFVYVDEHLTSQICNKCKASQFNNNTVSGSKRRVHSALKYESCGTVWNRDVNSALNIYSIFVYKSKHDNESPPPVKRPSEDQRCSWDSMRCP</sequence>
<dbReference type="EMBL" id="KV921273">
    <property type="protein sequence ID" value="ORE21840.1"/>
    <property type="molecule type" value="Genomic_DNA"/>
</dbReference>
<organism evidence="4 5">
    <name type="scientific">Rhizopus microsporus</name>
    <dbReference type="NCBI Taxonomy" id="58291"/>
    <lineage>
        <taxon>Eukaryota</taxon>
        <taxon>Fungi</taxon>
        <taxon>Fungi incertae sedis</taxon>
        <taxon>Mucoromycota</taxon>
        <taxon>Mucoromycotina</taxon>
        <taxon>Mucoromycetes</taxon>
        <taxon>Mucorales</taxon>
        <taxon>Mucorineae</taxon>
        <taxon>Rhizopodaceae</taxon>
        <taxon>Rhizopus</taxon>
    </lineage>
</organism>
<dbReference type="AlphaFoldDB" id="A0A1X0SC33"/>
<accession>A0A1X0SC33</accession>